<organism evidence="1 2">
    <name type="scientific">Chionoecetes opilio</name>
    <name type="common">Atlantic snow crab</name>
    <name type="synonym">Cancer opilio</name>
    <dbReference type="NCBI Taxonomy" id="41210"/>
    <lineage>
        <taxon>Eukaryota</taxon>
        <taxon>Metazoa</taxon>
        <taxon>Ecdysozoa</taxon>
        <taxon>Arthropoda</taxon>
        <taxon>Crustacea</taxon>
        <taxon>Multicrustacea</taxon>
        <taxon>Malacostraca</taxon>
        <taxon>Eumalacostraca</taxon>
        <taxon>Eucarida</taxon>
        <taxon>Decapoda</taxon>
        <taxon>Pleocyemata</taxon>
        <taxon>Brachyura</taxon>
        <taxon>Eubrachyura</taxon>
        <taxon>Majoidea</taxon>
        <taxon>Majidae</taxon>
        <taxon>Chionoecetes</taxon>
    </lineage>
</organism>
<dbReference type="Proteomes" id="UP000770661">
    <property type="component" value="Unassembled WGS sequence"/>
</dbReference>
<keyword evidence="2" id="KW-1185">Reference proteome</keyword>
<protein>
    <submittedName>
        <fullName evidence="1">Uncharacterized protein</fullName>
    </submittedName>
</protein>
<reference evidence="1" key="1">
    <citation type="submission" date="2020-07" db="EMBL/GenBank/DDBJ databases">
        <title>The High-quality genome of the commercially important snow crab, Chionoecetes opilio.</title>
        <authorList>
            <person name="Jeong J.-H."/>
            <person name="Ryu S."/>
        </authorList>
    </citation>
    <scope>NUCLEOTIDE SEQUENCE</scope>
    <source>
        <strain evidence="1">MADBK_172401_WGS</strain>
        <tissue evidence="1">Digestive gland</tissue>
    </source>
</reference>
<name>A0A8J4Y1B0_CHIOP</name>
<evidence type="ECO:0000313" key="1">
    <source>
        <dbReference type="EMBL" id="KAG0719290.1"/>
    </source>
</evidence>
<proteinExistence type="predicted"/>
<comment type="caution">
    <text evidence="1">The sequence shown here is derived from an EMBL/GenBank/DDBJ whole genome shotgun (WGS) entry which is preliminary data.</text>
</comment>
<gene>
    <name evidence="1" type="ORF">GWK47_050814</name>
</gene>
<accession>A0A8J4Y1B0</accession>
<dbReference type="AlphaFoldDB" id="A0A8J4Y1B0"/>
<sequence length="295" mass="31860">MSCATFAQLAAPPKSNTPTDVVCVSLSTPVSLARAIFHARNLVAPIGVFCFFPANVSPRPHTHSCGLLSHARGQLAACHRAIVYSGMVRLRGSRRGFTPRPPPISSTYLSSLRQKPKIMFPDKNCMVMKWVGMRGGNAGGRWWPCTAHQGVSSALLCRISSARDGPDDRLATLETLEETTTAGRPAGPQVVRSEKVGFLEWRGRVAADYLSKLLLKAGDVEKNPGPESGVVVAVELQRRRPGMSVNMETPQAPAKKLCIIHQAVSDGDEHFVSPQSHASWLTLLEAPKSGTMSPF</sequence>
<dbReference type="EMBL" id="JACEEZ010014773">
    <property type="protein sequence ID" value="KAG0719290.1"/>
    <property type="molecule type" value="Genomic_DNA"/>
</dbReference>
<evidence type="ECO:0000313" key="2">
    <source>
        <dbReference type="Proteomes" id="UP000770661"/>
    </source>
</evidence>